<gene>
    <name evidence="2" type="ORF">PINE0816_LOCUS304</name>
</gene>
<dbReference type="EMBL" id="HBEL01000662">
    <property type="protein sequence ID" value="CAD8404204.1"/>
    <property type="molecule type" value="Transcribed_RNA"/>
</dbReference>
<feature type="compositionally biased region" description="Basic and acidic residues" evidence="1">
    <location>
        <begin position="25"/>
        <end position="39"/>
    </location>
</feature>
<organism evidence="2">
    <name type="scientific">Proboscia inermis</name>
    <dbReference type="NCBI Taxonomy" id="420281"/>
    <lineage>
        <taxon>Eukaryota</taxon>
        <taxon>Sar</taxon>
        <taxon>Stramenopiles</taxon>
        <taxon>Ochrophyta</taxon>
        <taxon>Bacillariophyta</taxon>
        <taxon>Coscinodiscophyceae</taxon>
        <taxon>Rhizosoleniophycidae</taxon>
        <taxon>Rhizosoleniales</taxon>
        <taxon>Rhizosoleniaceae</taxon>
        <taxon>Proboscia</taxon>
    </lineage>
</organism>
<accession>A0A7S0BW49</accession>
<reference evidence="2" key="1">
    <citation type="submission" date="2021-01" db="EMBL/GenBank/DDBJ databases">
        <authorList>
            <person name="Corre E."/>
            <person name="Pelletier E."/>
            <person name="Niang G."/>
            <person name="Scheremetjew M."/>
            <person name="Finn R."/>
            <person name="Kale V."/>
            <person name="Holt S."/>
            <person name="Cochrane G."/>
            <person name="Meng A."/>
            <person name="Brown T."/>
            <person name="Cohen L."/>
        </authorList>
    </citation>
    <scope>NUCLEOTIDE SEQUENCE</scope>
    <source>
        <strain evidence="2">CCAP1064/1</strain>
    </source>
</reference>
<feature type="compositionally biased region" description="Basic residues" evidence="1">
    <location>
        <begin position="1"/>
        <end position="10"/>
    </location>
</feature>
<dbReference type="InterPro" id="IPR039876">
    <property type="entry name" value="HAP28"/>
</dbReference>
<dbReference type="PANTHER" id="PTHR22055">
    <property type="entry name" value="28 KDA HEAT- AND ACID-STABLE PHOSPHOPROTEIN PDGF-ASSOCIATED PROTEIN"/>
    <property type="match status" value="1"/>
</dbReference>
<feature type="compositionally biased region" description="Acidic residues" evidence="1">
    <location>
        <begin position="48"/>
        <end position="66"/>
    </location>
</feature>
<evidence type="ECO:0000313" key="2">
    <source>
        <dbReference type="EMBL" id="CAD8404204.1"/>
    </source>
</evidence>
<proteinExistence type="predicted"/>
<protein>
    <submittedName>
        <fullName evidence="2">Uncharacterized protein</fullName>
    </submittedName>
</protein>
<feature type="region of interest" description="Disordered" evidence="1">
    <location>
        <begin position="86"/>
        <end position="120"/>
    </location>
</feature>
<sequence length="155" mass="17536">MARGKGKRGGGRGTGKRFAAESAEEIEKRNLRLAEFDEKRRKRRADAGADDDDKSGDDESEEENDTANDAYNAEREAMLVGRRVAGMNMDGSDDEGEVKVRKKKGTEGLFETDNPNFAPLKMMKAKDMALANPETMTRKEREEVSHMFKELIRWF</sequence>
<evidence type="ECO:0000256" key="1">
    <source>
        <dbReference type="SAM" id="MobiDB-lite"/>
    </source>
</evidence>
<dbReference type="AlphaFoldDB" id="A0A7S0BW49"/>
<name>A0A7S0BW49_9STRA</name>
<feature type="region of interest" description="Disordered" evidence="1">
    <location>
        <begin position="1"/>
        <end position="74"/>
    </location>
</feature>